<dbReference type="GO" id="GO:0006412">
    <property type="term" value="P:translation"/>
    <property type="evidence" value="ECO:0007669"/>
    <property type="project" value="InterPro"/>
</dbReference>
<comment type="similarity">
    <text evidence="1">Belongs to the eukaryotic ribosomal protein eL43 family.</text>
</comment>
<accession>A0AAD2D863</accession>
<dbReference type="EMBL" id="CAMPGE010025254">
    <property type="protein sequence ID" value="CAI2383033.1"/>
    <property type="molecule type" value="Genomic_DNA"/>
</dbReference>
<dbReference type="SUPFAM" id="SSF57829">
    <property type="entry name" value="Zn-binding ribosomal proteins"/>
    <property type="match status" value="1"/>
</dbReference>
<dbReference type="PANTHER" id="PTHR48129">
    <property type="entry name" value="60S RIBOSOMAL PROTEIN L37A"/>
    <property type="match status" value="1"/>
</dbReference>
<comment type="caution">
    <text evidence="4">The sequence shown here is derived from an EMBL/GenBank/DDBJ whole genome shotgun (WGS) entry which is preliminary data.</text>
</comment>
<dbReference type="InterPro" id="IPR011332">
    <property type="entry name" value="Ribosomal_zn-bd"/>
</dbReference>
<evidence type="ECO:0000256" key="2">
    <source>
        <dbReference type="ARBA" id="ARBA00022980"/>
    </source>
</evidence>
<dbReference type="InterPro" id="IPR002674">
    <property type="entry name" value="Ribosomal_eL43"/>
</dbReference>
<dbReference type="GO" id="GO:0003735">
    <property type="term" value="F:structural constituent of ribosome"/>
    <property type="evidence" value="ECO:0007669"/>
    <property type="project" value="InterPro"/>
</dbReference>
<reference evidence="4" key="1">
    <citation type="submission" date="2023-07" db="EMBL/GenBank/DDBJ databases">
        <authorList>
            <consortium name="AG Swart"/>
            <person name="Singh M."/>
            <person name="Singh A."/>
            <person name="Seah K."/>
            <person name="Emmerich C."/>
        </authorList>
    </citation>
    <scope>NUCLEOTIDE SEQUENCE</scope>
    <source>
        <strain evidence="4">DP1</strain>
    </source>
</reference>
<keyword evidence="3" id="KW-0687">Ribonucleoprotein</keyword>
<dbReference type="PANTHER" id="PTHR48129:SF1">
    <property type="entry name" value="LARGE RIBOSOMAL SUBUNIT PROTEIN EL43"/>
    <property type="match status" value="1"/>
</dbReference>
<name>A0AAD2D863_EUPCR</name>
<dbReference type="InterPro" id="IPR050522">
    <property type="entry name" value="Ribosomal_protein_eL43"/>
</dbReference>
<dbReference type="Proteomes" id="UP001295684">
    <property type="component" value="Unassembled WGS sequence"/>
</dbReference>
<protein>
    <submittedName>
        <fullName evidence="4">Uncharacterized protein</fullName>
    </submittedName>
</protein>
<evidence type="ECO:0000313" key="4">
    <source>
        <dbReference type="EMBL" id="CAI2383033.1"/>
    </source>
</evidence>
<dbReference type="Gene3D" id="2.20.25.30">
    <property type="match status" value="1"/>
</dbReference>
<evidence type="ECO:0000256" key="3">
    <source>
        <dbReference type="ARBA" id="ARBA00023274"/>
    </source>
</evidence>
<organism evidence="4 5">
    <name type="scientific">Euplotes crassus</name>
    <dbReference type="NCBI Taxonomy" id="5936"/>
    <lineage>
        <taxon>Eukaryota</taxon>
        <taxon>Sar</taxon>
        <taxon>Alveolata</taxon>
        <taxon>Ciliophora</taxon>
        <taxon>Intramacronucleata</taxon>
        <taxon>Spirotrichea</taxon>
        <taxon>Hypotrichia</taxon>
        <taxon>Euplotida</taxon>
        <taxon>Euplotidae</taxon>
        <taxon>Moneuplotes</taxon>
    </lineage>
</organism>
<dbReference type="GO" id="GO:0005840">
    <property type="term" value="C:ribosome"/>
    <property type="evidence" value="ECO:0007669"/>
    <property type="project" value="UniProtKB-KW"/>
</dbReference>
<dbReference type="AlphaFoldDB" id="A0AAD2D863"/>
<keyword evidence="2" id="KW-0689">Ribosomal protein</keyword>
<proteinExistence type="inferred from homology"/>
<dbReference type="Pfam" id="PF01780">
    <property type="entry name" value="Ribosomal_L37ae"/>
    <property type="match status" value="1"/>
</dbReference>
<dbReference type="InterPro" id="IPR011331">
    <property type="entry name" value="Ribosomal_eL37/eL43"/>
</dbReference>
<evidence type="ECO:0000256" key="1">
    <source>
        <dbReference type="ARBA" id="ARBA00008672"/>
    </source>
</evidence>
<evidence type="ECO:0000313" key="5">
    <source>
        <dbReference type="Proteomes" id="UP001295684"/>
    </source>
</evidence>
<gene>
    <name evidence="4" type="ORF">ECRASSUSDP1_LOCUS24524</name>
</gene>
<keyword evidence="5" id="KW-1185">Reference proteome</keyword>
<dbReference type="GO" id="GO:1990904">
    <property type="term" value="C:ribonucleoprotein complex"/>
    <property type="evidence" value="ECO:0007669"/>
    <property type="project" value="UniProtKB-KW"/>
</dbReference>
<sequence>MGRRRTKKVGICGKYGTRYGSSTRKILKQYETSQHARYVDPFTGKENVRRLVAGIWQGKTRGSRKIAGGCYQLATAAAITAKDNVERLKKLQNKAN</sequence>